<organism evidence="8 9">
    <name type="scientific">Aeoliella straminimaris</name>
    <dbReference type="NCBI Taxonomy" id="2954799"/>
    <lineage>
        <taxon>Bacteria</taxon>
        <taxon>Pseudomonadati</taxon>
        <taxon>Planctomycetota</taxon>
        <taxon>Planctomycetia</taxon>
        <taxon>Pirellulales</taxon>
        <taxon>Lacipirellulaceae</taxon>
        <taxon>Aeoliella</taxon>
    </lineage>
</organism>
<dbReference type="PANTHER" id="PTHR33992:SF1">
    <property type="entry name" value="RIBONUCLEASE P PROTEIN COMPONENT"/>
    <property type="match status" value="1"/>
</dbReference>
<name>A0A9X2FB29_9BACT</name>
<evidence type="ECO:0000256" key="5">
    <source>
        <dbReference type="ARBA" id="ARBA00022884"/>
    </source>
</evidence>
<evidence type="ECO:0000313" key="8">
    <source>
        <dbReference type="EMBL" id="MCO6043069.1"/>
    </source>
</evidence>
<dbReference type="GO" id="GO:0004526">
    <property type="term" value="F:ribonuclease P activity"/>
    <property type="evidence" value="ECO:0007669"/>
    <property type="project" value="UniProtKB-UniRule"/>
</dbReference>
<proteinExistence type="inferred from homology"/>
<dbReference type="GO" id="GO:0001682">
    <property type="term" value="P:tRNA 5'-leader removal"/>
    <property type="evidence" value="ECO:0007669"/>
    <property type="project" value="UniProtKB-UniRule"/>
</dbReference>
<dbReference type="RefSeq" id="WP_252851169.1">
    <property type="nucleotide sequence ID" value="NZ_JAMXLR010000017.1"/>
</dbReference>
<dbReference type="EC" id="3.1.26.5" evidence="6 7"/>
<dbReference type="GO" id="GO:0030677">
    <property type="term" value="C:ribonuclease P complex"/>
    <property type="evidence" value="ECO:0007669"/>
    <property type="project" value="TreeGrafter"/>
</dbReference>
<evidence type="ECO:0000256" key="7">
    <source>
        <dbReference type="NCBIfam" id="TIGR00188"/>
    </source>
</evidence>
<dbReference type="InterPro" id="IPR020568">
    <property type="entry name" value="Ribosomal_Su5_D2-typ_SF"/>
</dbReference>
<dbReference type="Proteomes" id="UP001155241">
    <property type="component" value="Unassembled WGS sequence"/>
</dbReference>
<evidence type="ECO:0000256" key="2">
    <source>
        <dbReference type="ARBA" id="ARBA00022722"/>
    </source>
</evidence>
<keyword evidence="2 6" id="KW-0540">Nuclease</keyword>
<gene>
    <name evidence="6 8" type="primary">rnpA</name>
    <name evidence="8" type="ORF">NG895_04050</name>
</gene>
<dbReference type="GO" id="GO:0000049">
    <property type="term" value="F:tRNA binding"/>
    <property type="evidence" value="ECO:0007669"/>
    <property type="project" value="UniProtKB-UniRule"/>
</dbReference>
<dbReference type="InterPro" id="IPR000100">
    <property type="entry name" value="RNase_P"/>
</dbReference>
<keyword evidence="5 6" id="KW-0694">RNA-binding</keyword>
<dbReference type="EMBL" id="JAMXLR010000017">
    <property type="protein sequence ID" value="MCO6043069.1"/>
    <property type="molecule type" value="Genomic_DNA"/>
</dbReference>
<keyword evidence="1 6" id="KW-0819">tRNA processing</keyword>
<dbReference type="InterPro" id="IPR014721">
    <property type="entry name" value="Ribsml_uS5_D2-typ_fold_subgr"/>
</dbReference>
<evidence type="ECO:0000313" key="9">
    <source>
        <dbReference type="Proteomes" id="UP001155241"/>
    </source>
</evidence>
<protein>
    <recommendedName>
        <fullName evidence="6 7">Ribonuclease P protein component</fullName>
        <shortName evidence="6">RNase P protein</shortName>
        <shortName evidence="6">RNaseP protein</shortName>
        <ecNumber evidence="6 7">3.1.26.5</ecNumber>
    </recommendedName>
    <alternativeName>
        <fullName evidence="6">Protein C5</fullName>
    </alternativeName>
</protein>
<comment type="catalytic activity">
    <reaction evidence="6">
        <text>Endonucleolytic cleavage of RNA, removing 5'-extranucleotides from tRNA precursor.</text>
        <dbReference type="EC" id="3.1.26.5"/>
    </reaction>
</comment>
<evidence type="ECO:0000256" key="1">
    <source>
        <dbReference type="ARBA" id="ARBA00022694"/>
    </source>
</evidence>
<evidence type="ECO:0000256" key="6">
    <source>
        <dbReference type="HAMAP-Rule" id="MF_00227"/>
    </source>
</evidence>
<dbReference type="Gene3D" id="3.30.230.10">
    <property type="match status" value="1"/>
</dbReference>
<dbReference type="PANTHER" id="PTHR33992">
    <property type="entry name" value="RIBONUCLEASE P PROTEIN COMPONENT"/>
    <property type="match status" value="1"/>
</dbReference>
<keyword evidence="3 6" id="KW-0255">Endonuclease</keyword>
<comment type="caution">
    <text evidence="8">The sequence shown here is derived from an EMBL/GenBank/DDBJ whole genome shotgun (WGS) entry which is preliminary data.</text>
</comment>
<comment type="function">
    <text evidence="6">RNaseP catalyzes the removal of the 5'-leader sequence from pre-tRNA to produce the mature 5'-terminus. It can also cleave other RNA substrates such as 4.5S RNA. The protein component plays an auxiliary but essential role in vivo by binding to the 5'-leader sequence and broadening the substrate specificity of the ribozyme.</text>
</comment>
<reference evidence="8" key="1">
    <citation type="submission" date="2022-06" db="EMBL/GenBank/DDBJ databases">
        <title>Aeoliella straminimaris, a novel planctomycete from sediments.</title>
        <authorList>
            <person name="Vitorino I.R."/>
            <person name="Lage O.M."/>
        </authorList>
    </citation>
    <scope>NUCLEOTIDE SEQUENCE</scope>
    <source>
        <strain evidence="8">ICT_H6.2</strain>
    </source>
</reference>
<evidence type="ECO:0000256" key="4">
    <source>
        <dbReference type="ARBA" id="ARBA00022801"/>
    </source>
</evidence>
<dbReference type="GO" id="GO:0042781">
    <property type="term" value="F:3'-tRNA processing endoribonuclease activity"/>
    <property type="evidence" value="ECO:0007669"/>
    <property type="project" value="TreeGrafter"/>
</dbReference>
<evidence type="ECO:0000256" key="3">
    <source>
        <dbReference type="ARBA" id="ARBA00022759"/>
    </source>
</evidence>
<sequence>MSHTFPKSHHLLSSEQFDRVFAARKSRGDNRLVVYTLPNGLGHPRLGLVVSRKVGNAVVRNRWKRLLREAFRLNQHDLPAADIICLPRPKHTPTLESLSESLQALTRRKR</sequence>
<dbReference type="Pfam" id="PF00825">
    <property type="entry name" value="Ribonuclease_P"/>
    <property type="match status" value="1"/>
</dbReference>
<dbReference type="NCBIfam" id="TIGR00188">
    <property type="entry name" value="rnpA"/>
    <property type="match status" value="1"/>
</dbReference>
<dbReference type="SUPFAM" id="SSF54211">
    <property type="entry name" value="Ribosomal protein S5 domain 2-like"/>
    <property type="match status" value="1"/>
</dbReference>
<keyword evidence="4 6" id="KW-0378">Hydrolase</keyword>
<dbReference type="HAMAP" id="MF_00227">
    <property type="entry name" value="RNase_P"/>
    <property type="match status" value="1"/>
</dbReference>
<dbReference type="AlphaFoldDB" id="A0A9X2FB29"/>
<keyword evidence="9" id="KW-1185">Reference proteome</keyword>
<comment type="subunit">
    <text evidence="6">Consists of a catalytic RNA component (M1 or rnpB) and a protein subunit.</text>
</comment>
<comment type="similarity">
    <text evidence="6">Belongs to the RnpA family.</text>
</comment>
<accession>A0A9X2FB29</accession>